<dbReference type="Proteomes" id="UP001193081">
    <property type="component" value="Unassembled WGS sequence"/>
</dbReference>
<keyword evidence="2" id="KW-1185">Reference proteome</keyword>
<comment type="caution">
    <text evidence="1">The sequence shown here is derived from an EMBL/GenBank/DDBJ whole genome shotgun (WGS) entry which is preliminary data.</text>
</comment>
<reference evidence="1 2" key="1">
    <citation type="submission" date="2021-03" db="EMBL/GenBank/DDBJ databases">
        <authorList>
            <person name="Grouzdev D.S."/>
        </authorList>
    </citation>
    <scope>NUCLEOTIDE SEQUENCE [LARGE SCALE GENOMIC DNA]</scope>
    <source>
        <strain evidence="1 2">M50-1</strain>
    </source>
</reference>
<accession>A0ABS4DFP9</accession>
<evidence type="ECO:0000313" key="2">
    <source>
        <dbReference type="Proteomes" id="UP001193081"/>
    </source>
</evidence>
<gene>
    <name evidence="1" type="ORF">EYB53_021310</name>
</gene>
<evidence type="ECO:0000313" key="1">
    <source>
        <dbReference type="EMBL" id="MBP1468263.1"/>
    </source>
</evidence>
<sequence>MHTALLNTIASRLLIVTTLLATLLLGALLAVTPTKATPSEPFLVKPVGRCEKAQTLAVGERYFNPCVPLHLREWGYGIMSRKD</sequence>
<dbReference type="EMBL" id="SIJK02000061">
    <property type="protein sequence ID" value="MBP1468263.1"/>
    <property type="molecule type" value="Genomic_DNA"/>
</dbReference>
<name>A0ABS4DFP9_9CHLR</name>
<proteinExistence type="predicted"/>
<organism evidence="1 2">
    <name type="scientific">Candidatus Chloroploca mongolica</name>
    <dbReference type="NCBI Taxonomy" id="2528176"/>
    <lineage>
        <taxon>Bacteria</taxon>
        <taxon>Bacillati</taxon>
        <taxon>Chloroflexota</taxon>
        <taxon>Chloroflexia</taxon>
        <taxon>Chloroflexales</taxon>
        <taxon>Chloroflexineae</taxon>
        <taxon>Oscillochloridaceae</taxon>
        <taxon>Candidatus Chloroploca</taxon>
    </lineage>
</organism>
<dbReference type="RefSeq" id="WP_135480842.1">
    <property type="nucleotide sequence ID" value="NZ_SIJK02000061.1"/>
</dbReference>
<protein>
    <submittedName>
        <fullName evidence="1">Uncharacterized protein</fullName>
    </submittedName>
</protein>